<name>A0ABN7UZ72_GIGMA</name>
<organism evidence="1 2">
    <name type="scientific">Gigaspora margarita</name>
    <dbReference type="NCBI Taxonomy" id="4874"/>
    <lineage>
        <taxon>Eukaryota</taxon>
        <taxon>Fungi</taxon>
        <taxon>Fungi incertae sedis</taxon>
        <taxon>Mucoromycota</taxon>
        <taxon>Glomeromycotina</taxon>
        <taxon>Glomeromycetes</taxon>
        <taxon>Diversisporales</taxon>
        <taxon>Gigasporaceae</taxon>
        <taxon>Gigaspora</taxon>
    </lineage>
</organism>
<proteinExistence type="predicted"/>
<dbReference type="SUPFAM" id="SSF56112">
    <property type="entry name" value="Protein kinase-like (PK-like)"/>
    <property type="match status" value="1"/>
</dbReference>
<dbReference type="Proteomes" id="UP000789901">
    <property type="component" value="Unassembled WGS sequence"/>
</dbReference>
<keyword evidence="2" id="KW-1185">Reference proteome</keyword>
<evidence type="ECO:0000313" key="2">
    <source>
        <dbReference type="Proteomes" id="UP000789901"/>
    </source>
</evidence>
<sequence length="107" mass="12004">MIYSNISSNKLLEKVILENHIKYINCDQLTEYEEIAKGTFGHISKAVWKVHKITVALKSLRADVSNTIEDFVKESSCDCAIMIIRPNLSMNGFSVGQELGDHTITTT</sequence>
<evidence type="ECO:0000313" key="1">
    <source>
        <dbReference type="EMBL" id="CAG8692873.1"/>
    </source>
</evidence>
<dbReference type="EMBL" id="CAJVQB010006862">
    <property type="protein sequence ID" value="CAG8692873.1"/>
    <property type="molecule type" value="Genomic_DNA"/>
</dbReference>
<dbReference type="Gene3D" id="3.30.200.20">
    <property type="entry name" value="Phosphorylase Kinase, domain 1"/>
    <property type="match status" value="1"/>
</dbReference>
<accession>A0ABN7UZ72</accession>
<comment type="caution">
    <text evidence="1">The sequence shown here is derived from an EMBL/GenBank/DDBJ whole genome shotgun (WGS) entry which is preliminary data.</text>
</comment>
<protein>
    <submittedName>
        <fullName evidence="1">3437_t:CDS:1</fullName>
    </submittedName>
</protein>
<dbReference type="InterPro" id="IPR011009">
    <property type="entry name" value="Kinase-like_dom_sf"/>
</dbReference>
<reference evidence="1 2" key="1">
    <citation type="submission" date="2021-06" db="EMBL/GenBank/DDBJ databases">
        <authorList>
            <person name="Kallberg Y."/>
            <person name="Tangrot J."/>
            <person name="Rosling A."/>
        </authorList>
    </citation>
    <scope>NUCLEOTIDE SEQUENCE [LARGE SCALE GENOMIC DNA]</scope>
    <source>
        <strain evidence="1 2">120-4 pot B 10/14</strain>
    </source>
</reference>
<gene>
    <name evidence="1" type="ORF">GMARGA_LOCUS11630</name>
</gene>